<protein>
    <recommendedName>
        <fullName evidence="2">DUF632 domain-containing protein</fullName>
    </recommendedName>
</protein>
<feature type="region of interest" description="Disordered" evidence="1">
    <location>
        <begin position="132"/>
        <end position="160"/>
    </location>
</feature>
<feature type="region of interest" description="Disordered" evidence="1">
    <location>
        <begin position="259"/>
        <end position="279"/>
    </location>
</feature>
<dbReference type="PANTHER" id="PTHR21450:SF26">
    <property type="entry name" value="LEUCINE ZIPPER PROTEIN-LIKE"/>
    <property type="match status" value="1"/>
</dbReference>
<keyword evidence="4" id="KW-1185">Reference proteome</keyword>
<dbReference type="Gramene" id="Zm00001eb233430_T001">
    <property type="protein sequence ID" value="Zm00001eb233430_P001"/>
    <property type="gene ID" value="Zm00001eb233430"/>
</dbReference>
<proteinExistence type="predicted"/>
<feature type="domain" description="DUF632" evidence="2">
    <location>
        <begin position="32"/>
        <end position="91"/>
    </location>
</feature>
<reference evidence="3" key="3">
    <citation type="submission" date="2021-05" db="UniProtKB">
        <authorList>
            <consortium name="EnsemblPlants"/>
        </authorList>
    </citation>
    <scope>IDENTIFICATION</scope>
    <source>
        <strain evidence="3">cv. B73</strain>
    </source>
</reference>
<dbReference type="PANTHER" id="PTHR21450">
    <property type="entry name" value="PROTEIN ALTERED PHOSPHATE STARVATION RESPONSE 1"/>
    <property type="match status" value="1"/>
</dbReference>
<reference evidence="3" key="2">
    <citation type="submission" date="2019-07" db="EMBL/GenBank/DDBJ databases">
        <authorList>
            <person name="Seetharam A."/>
            <person name="Woodhouse M."/>
            <person name="Cannon E."/>
        </authorList>
    </citation>
    <scope>NUCLEOTIDE SEQUENCE [LARGE SCALE GENOMIC DNA]</scope>
    <source>
        <strain evidence="3">cv. B73</strain>
    </source>
</reference>
<reference evidence="4" key="1">
    <citation type="journal article" date="2009" name="Science">
        <title>The B73 maize genome: complexity, diversity, and dynamics.</title>
        <authorList>
            <person name="Schnable P.S."/>
            <person name="Ware D."/>
            <person name="Fulton R.S."/>
            <person name="Stein J.C."/>
            <person name="Wei F."/>
            <person name="Pasternak S."/>
            <person name="Liang C."/>
            <person name="Zhang J."/>
            <person name="Fulton L."/>
            <person name="Graves T.A."/>
            <person name="Minx P."/>
            <person name="Reily A.D."/>
            <person name="Courtney L."/>
            <person name="Kruchowski S.S."/>
            <person name="Tomlinson C."/>
            <person name="Strong C."/>
            <person name="Delehaunty K."/>
            <person name="Fronick C."/>
            <person name="Courtney B."/>
            <person name="Rock S.M."/>
            <person name="Belter E."/>
            <person name="Du F."/>
            <person name="Kim K."/>
            <person name="Abbott R.M."/>
            <person name="Cotton M."/>
            <person name="Levy A."/>
            <person name="Marchetto P."/>
            <person name="Ochoa K."/>
            <person name="Jackson S.M."/>
            <person name="Gillam B."/>
            <person name="Chen W."/>
            <person name="Yan L."/>
            <person name="Higginbotham J."/>
            <person name="Cardenas M."/>
            <person name="Waligorski J."/>
            <person name="Applebaum E."/>
            <person name="Phelps L."/>
            <person name="Falcone J."/>
            <person name="Kanchi K."/>
            <person name="Thane T."/>
            <person name="Scimone A."/>
            <person name="Thane N."/>
            <person name="Henke J."/>
            <person name="Wang T."/>
            <person name="Ruppert J."/>
            <person name="Shah N."/>
            <person name="Rotter K."/>
            <person name="Hodges J."/>
            <person name="Ingenthron E."/>
            <person name="Cordes M."/>
            <person name="Kohlberg S."/>
            <person name="Sgro J."/>
            <person name="Delgado B."/>
            <person name="Mead K."/>
            <person name="Chinwalla A."/>
            <person name="Leonard S."/>
            <person name="Crouse K."/>
            <person name="Collura K."/>
            <person name="Kudrna D."/>
            <person name="Currie J."/>
            <person name="He R."/>
            <person name="Angelova A."/>
            <person name="Rajasekar S."/>
            <person name="Mueller T."/>
            <person name="Lomeli R."/>
            <person name="Scara G."/>
            <person name="Ko A."/>
            <person name="Delaney K."/>
            <person name="Wissotski M."/>
            <person name="Lopez G."/>
            <person name="Campos D."/>
            <person name="Braidotti M."/>
            <person name="Ashley E."/>
            <person name="Golser W."/>
            <person name="Kim H."/>
            <person name="Lee S."/>
            <person name="Lin J."/>
            <person name="Dujmic Z."/>
            <person name="Kim W."/>
            <person name="Talag J."/>
            <person name="Zuccolo A."/>
            <person name="Fan C."/>
            <person name="Sebastian A."/>
            <person name="Kramer M."/>
            <person name="Spiegel L."/>
            <person name="Nascimento L."/>
            <person name="Zutavern T."/>
            <person name="Miller B."/>
            <person name="Ambroise C."/>
            <person name="Muller S."/>
            <person name="Spooner W."/>
            <person name="Narechania A."/>
            <person name="Ren L."/>
            <person name="Wei S."/>
            <person name="Kumari S."/>
            <person name="Faga B."/>
            <person name="Levy M.J."/>
            <person name="McMahan L."/>
            <person name="Van Buren P."/>
            <person name="Vaughn M.W."/>
            <person name="Ying K."/>
            <person name="Yeh C.-T."/>
            <person name="Emrich S.J."/>
            <person name="Jia Y."/>
            <person name="Kalyanaraman A."/>
            <person name="Hsia A.-P."/>
            <person name="Barbazuk W.B."/>
            <person name="Baucom R.S."/>
            <person name="Brutnell T.P."/>
            <person name="Carpita N.C."/>
            <person name="Chaparro C."/>
            <person name="Chia J.-M."/>
            <person name="Deragon J.-M."/>
            <person name="Estill J.C."/>
            <person name="Fu Y."/>
            <person name="Jeddeloh J.A."/>
            <person name="Han Y."/>
            <person name="Lee H."/>
            <person name="Li P."/>
            <person name="Lisch D.R."/>
            <person name="Liu S."/>
            <person name="Liu Z."/>
            <person name="Nagel D.H."/>
            <person name="McCann M.C."/>
            <person name="SanMiguel P."/>
            <person name="Myers A.M."/>
            <person name="Nettleton D."/>
            <person name="Nguyen J."/>
            <person name="Penning B.W."/>
            <person name="Ponnala L."/>
            <person name="Schneider K.L."/>
            <person name="Schwartz D.C."/>
            <person name="Sharma A."/>
            <person name="Soderlund C."/>
            <person name="Springer N.M."/>
            <person name="Sun Q."/>
            <person name="Wang H."/>
            <person name="Waterman M."/>
            <person name="Westerman R."/>
            <person name="Wolfgruber T.K."/>
            <person name="Yang L."/>
            <person name="Yu Y."/>
            <person name="Zhang L."/>
            <person name="Zhou S."/>
            <person name="Zhu Q."/>
            <person name="Bennetzen J.L."/>
            <person name="Dawe R.K."/>
            <person name="Jiang J."/>
            <person name="Jiang N."/>
            <person name="Presting G.G."/>
            <person name="Wessler S.R."/>
            <person name="Aluru S."/>
            <person name="Martienssen R.A."/>
            <person name="Clifton S.W."/>
            <person name="McCombie W.R."/>
            <person name="Wing R.A."/>
            <person name="Wilson R.K."/>
        </authorList>
    </citation>
    <scope>NUCLEOTIDE SEQUENCE [LARGE SCALE GENOMIC DNA]</scope>
    <source>
        <strain evidence="4">cv. B73</strain>
    </source>
</reference>
<dbReference type="FunCoup" id="A0A804PG38">
    <property type="interactions" value="473"/>
</dbReference>
<evidence type="ECO:0000313" key="4">
    <source>
        <dbReference type="Proteomes" id="UP000007305"/>
    </source>
</evidence>
<dbReference type="AlphaFoldDB" id="A0A804PG38"/>
<evidence type="ECO:0000259" key="2">
    <source>
        <dbReference type="Pfam" id="PF04782"/>
    </source>
</evidence>
<dbReference type="InterPro" id="IPR006867">
    <property type="entry name" value="DUF632"/>
</dbReference>
<dbReference type="Pfam" id="PF04782">
    <property type="entry name" value="DUF632"/>
    <property type="match status" value="1"/>
</dbReference>
<evidence type="ECO:0000313" key="3">
    <source>
        <dbReference type="EnsemblPlants" id="Zm00001eb233430_P001"/>
    </source>
</evidence>
<organism evidence="3 4">
    <name type="scientific">Zea mays</name>
    <name type="common">Maize</name>
    <dbReference type="NCBI Taxonomy" id="4577"/>
    <lineage>
        <taxon>Eukaryota</taxon>
        <taxon>Viridiplantae</taxon>
        <taxon>Streptophyta</taxon>
        <taxon>Embryophyta</taxon>
        <taxon>Tracheophyta</taxon>
        <taxon>Spermatophyta</taxon>
        <taxon>Magnoliopsida</taxon>
        <taxon>Liliopsida</taxon>
        <taxon>Poales</taxon>
        <taxon>Poaceae</taxon>
        <taxon>PACMAD clade</taxon>
        <taxon>Panicoideae</taxon>
        <taxon>Andropogonodae</taxon>
        <taxon>Andropogoneae</taxon>
        <taxon>Tripsacinae</taxon>
        <taxon>Zea</taxon>
    </lineage>
</organism>
<evidence type="ECO:0000256" key="1">
    <source>
        <dbReference type="SAM" id="MobiDB-lite"/>
    </source>
</evidence>
<dbReference type="InParanoid" id="A0A804PG38"/>
<name>A0A804PG38_MAIZE</name>
<dbReference type="Proteomes" id="UP000007305">
    <property type="component" value="Chromosome 5"/>
</dbReference>
<accession>A0A804PG38</accession>
<sequence>MGDAMWDIQGHFMKILDTARWVSMPLEVSPTREDDANGAEPFAIEKTRAAFRDLGTKLDISLTSVDAVSRRIAAVRDDELRPQLVQLVRGYVLARPRKNTAIQTNYYGTSGNAEWWRDFCILFVRSSSLDQPLAPRPDPAGEGGIRVPPPPPSAAAGAGAGAGELGAELRGWRAAMEAWAESQRAYVAALWGRARSCAMDGEVIMPRLIVGWARAGGEEWFNEEEGKKNKFCVALPAALPLSDTTSWCWSLEMEMGASSEGTRAGDRRQGRTRNQSIHN</sequence>
<dbReference type="EnsemblPlants" id="Zm00001eb233430_T001">
    <property type="protein sequence ID" value="Zm00001eb233430_P001"/>
    <property type="gene ID" value="Zm00001eb233430"/>
</dbReference>